<evidence type="ECO:0000256" key="5">
    <source>
        <dbReference type="ARBA" id="ARBA00022679"/>
    </source>
</evidence>
<dbReference type="SUPFAM" id="SSF53383">
    <property type="entry name" value="PLP-dependent transferases"/>
    <property type="match status" value="1"/>
</dbReference>
<evidence type="ECO:0000256" key="2">
    <source>
        <dbReference type="ARBA" id="ARBA00007441"/>
    </source>
</evidence>
<comment type="similarity">
    <text evidence="2">Belongs to the class-I pyridoxal-phosphate-dependent aminotransferase family.</text>
</comment>
<evidence type="ECO:0000259" key="7">
    <source>
        <dbReference type="Pfam" id="PF00155"/>
    </source>
</evidence>
<organism evidence="8 9">
    <name type="scientific">Novosphingobium kalidii</name>
    <dbReference type="NCBI Taxonomy" id="3230299"/>
    <lineage>
        <taxon>Bacteria</taxon>
        <taxon>Pseudomonadati</taxon>
        <taxon>Pseudomonadota</taxon>
        <taxon>Alphaproteobacteria</taxon>
        <taxon>Sphingomonadales</taxon>
        <taxon>Sphingomonadaceae</taxon>
        <taxon>Novosphingobium</taxon>
    </lineage>
</organism>
<keyword evidence="6" id="KW-0663">Pyridoxal phosphate</keyword>
<comment type="cofactor">
    <cofactor evidence="1">
        <name>pyridoxal 5'-phosphate</name>
        <dbReference type="ChEBI" id="CHEBI:597326"/>
    </cofactor>
</comment>
<dbReference type="PRINTS" id="PR00799">
    <property type="entry name" value="TRANSAMINASE"/>
</dbReference>
<dbReference type="PANTHER" id="PTHR11879">
    <property type="entry name" value="ASPARTATE AMINOTRANSFERASE"/>
    <property type="match status" value="1"/>
</dbReference>
<evidence type="ECO:0000256" key="1">
    <source>
        <dbReference type="ARBA" id="ARBA00001933"/>
    </source>
</evidence>
<sequence length="394" mass="41525">MSLSDLQPLGLDPILSIAARVARDPRPERVDFGIGVYRDAEGHSPIFAAVKAAEARIARDQRTKAYLSPLGDTRFVAAMSAAAFGEHLAFAGLQTVGGTGALHLAMHVLAATGSGRKVVLGTPTWPNHAPIAASAGLGIRTYAHRADVGGAFDPAPLLQAIATCSAGDVFVLHGCCHNPTGIDPNLAQWQDIAAAIAAAGALPLIDLAYQGFGEGWAEDQAVVALFHDAVPELLVAYSCDKNFGLYRDRVGMLTVKGRDATSGQMIVQHLAAAARTAYSMPPDHGAVVVRTILEDAELSRLWRSELDAMRARLASLRQAFAMALEARGLGQPCLSRGFGMFGMLDVAPGDVEQLTERFAIFLPPSGRINLAALTDATIERLADALLAVRAGEYA</sequence>
<proteinExistence type="inferred from homology"/>
<evidence type="ECO:0000256" key="3">
    <source>
        <dbReference type="ARBA" id="ARBA00011738"/>
    </source>
</evidence>
<feature type="domain" description="Aminotransferase class I/classII large" evidence="7">
    <location>
        <begin position="30"/>
        <end position="385"/>
    </location>
</feature>
<evidence type="ECO:0000313" key="9">
    <source>
        <dbReference type="Proteomes" id="UP001548713"/>
    </source>
</evidence>
<dbReference type="Pfam" id="PF00155">
    <property type="entry name" value="Aminotran_1_2"/>
    <property type="match status" value="1"/>
</dbReference>
<accession>A0ABV2D1G0</accession>
<dbReference type="Proteomes" id="UP001548713">
    <property type="component" value="Unassembled WGS sequence"/>
</dbReference>
<comment type="caution">
    <text evidence="8">The sequence shown here is derived from an EMBL/GenBank/DDBJ whole genome shotgun (WGS) entry which is preliminary data.</text>
</comment>
<dbReference type="InterPro" id="IPR004839">
    <property type="entry name" value="Aminotransferase_I/II_large"/>
</dbReference>
<evidence type="ECO:0000256" key="6">
    <source>
        <dbReference type="ARBA" id="ARBA00022898"/>
    </source>
</evidence>
<dbReference type="CDD" id="cd00609">
    <property type="entry name" value="AAT_like"/>
    <property type="match status" value="1"/>
</dbReference>
<dbReference type="EMBL" id="JBEWLY010000013">
    <property type="protein sequence ID" value="MET1755711.1"/>
    <property type="molecule type" value="Genomic_DNA"/>
</dbReference>
<dbReference type="InterPro" id="IPR015421">
    <property type="entry name" value="PyrdxlP-dep_Trfase_major"/>
</dbReference>
<keyword evidence="9" id="KW-1185">Reference proteome</keyword>
<keyword evidence="4" id="KW-0032">Aminotransferase</keyword>
<protein>
    <submittedName>
        <fullName evidence="8">Aromatic amino acid transaminase</fullName>
    </submittedName>
</protein>
<evidence type="ECO:0000313" key="8">
    <source>
        <dbReference type="EMBL" id="MET1755711.1"/>
    </source>
</evidence>
<dbReference type="InterPro" id="IPR000796">
    <property type="entry name" value="Asp_trans"/>
</dbReference>
<dbReference type="PANTHER" id="PTHR11879:SF22">
    <property type="entry name" value="ASPARTATE AMINOTRANSFERASE, MITOCHONDRIAL"/>
    <property type="match status" value="1"/>
</dbReference>
<dbReference type="Gene3D" id="3.90.1150.10">
    <property type="entry name" value="Aspartate Aminotransferase, domain 1"/>
    <property type="match status" value="1"/>
</dbReference>
<evidence type="ECO:0000256" key="4">
    <source>
        <dbReference type="ARBA" id="ARBA00022576"/>
    </source>
</evidence>
<dbReference type="Gene3D" id="3.40.640.10">
    <property type="entry name" value="Type I PLP-dependent aspartate aminotransferase-like (Major domain)"/>
    <property type="match status" value="1"/>
</dbReference>
<keyword evidence="5" id="KW-0808">Transferase</keyword>
<dbReference type="InterPro" id="IPR015422">
    <property type="entry name" value="PyrdxlP-dep_Trfase_small"/>
</dbReference>
<gene>
    <name evidence="8" type="ORF">ABVV53_09600</name>
</gene>
<reference evidence="8 9" key="1">
    <citation type="submission" date="2024-07" db="EMBL/GenBank/DDBJ databases">
        <title>Novosphingobium kalidii RD2P27.</title>
        <authorList>
            <person name="Sun J.-Q."/>
        </authorList>
    </citation>
    <scope>NUCLEOTIDE SEQUENCE [LARGE SCALE GENOMIC DNA]</scope>
    <source>
        <strain evidence="8 9">RD2P27</strain>
    </source>
</reference>
<name>A0ABV2D1G0_9SPHN</name>
<dbReference type="RefSeq" id="WP_353984152.1">
    <property type="nucleotide sequence ID" value="NZ_JBEWLY010000013.1"/>
</dbReference>
<dbReference type="InterPro" id="IPR015424">
    <property type="entry name" value="PyrdxlP-dep_Trfase"/>
</dbReference>
<dbReference type="NCBIfam" id="NF006719">
    <property type="entry name" value="PRK09257.1"/>
    <property type="match status" value="1"/>
</dbReference>
<comment type="subunit">
    <text evidence="3">Homodimer.</text>
</comment>